<evidence type="ECO:0000256" key="2">
    <source>
        <dbReference type="ARBA" id="ARBA00008842"/>
    </source>
</evidence>
<dbReference type="Proteomes" id="UP000811609">
    <property type="component" value="Chromosome 8"/>
</dbReference>
<comment type="function">
    <text evidence="1">May be involved in the transport of sterols.</text>
</comment>
<dbReference type="InterPro" id="IPR000648">
    <property type="entry name" value="Oxysterol-bd"/>
</dbReference>
<name>A0A8T1PS76_CARIL</name>
<reference evidence="6" key="1">
    <citation type="submission" date="2020-12" db="EMBL/GenBank/DDBJ databases">
        <title>WGS assembly of Carya illinoinensis cv. Pawnee.</title>
        <authorList>
            <person name="Platts A."/>
            <person name="Shu S."/>
            <person name="Wright S."/>
            <person name="Barry K."/>
            <person name="Edger P."/>
            <person name="Pires J.C."/>
            <person name="Schmutz J."/>
        </authorList>
    </citation>
    <scope>NUCLEOTIDE SEQUENCE</scope>
    <source>
        <tissue evidence="6">Leaf</tissue>
    </source>
</reference>
<dbReference type="InterPro" id="IPR018494">
    <property type="entry name" value="Oxysterol-bd_CS"/>
</dbReference>
<dbReference type="GO" id="GO:0032934">
    <property type="term" value="F:sterol binding"/>
    <property type="evidence" value="ECO:0007669"/>
    <property type="project" value="TreeGrafter"/>
</dbReference>
<evidence type="ECO:0000313" key="6">
    <source>
        <dbReference type="EMBL" id="KAG6644117.1"/>
    </source>
</evidence>
<proteinExistence type="inferred from homology"/>
<dbReference type="AlphaFoldDB" id="A0A8T1PS76"/>
<dbReference type="FunFam" id="3.30.70.3490:FF:000007">
    <property type="entry name" value="Oxysterol-binding protein-related protein 4B"/>
    <property type="match status" value="1"/>
</dbReference>
<evidence type="ECO:0000256" key="3">
    <source>
        <dbReference type="ARBA" id="ARBA00023055"/>
    </source>
</evidence>
<organism evidence="6 7">
    <name type="scientific">Carya illinoinensis</name>
    <name type="common">Pecan</name>
    <dbReference type="NCBI Taxonomy" id="32201"/>
    <lineage>
        <taxon>Eukaryota</taxon>
        <taxon>Viridiplantae</taxon>
        <taxon>Streptophyta</taxon>
        <taxon>Embryophyta</taxon>
        <taxon>Tracheophyta</taxon>
        <taxon>Spermatophyta</taxon>
        <taxon>Magnoliopsida</taxon>
        <taxon>eudicotyledons</taxon>
        <taxon>Gunneridae</taxon>
        <taxon>Pentapetalae</taxon>
        <taxon>rosids</taxon>
        <taxon>fabids</taxon>
        <taxon>Fagales</taxon>
        <taxon>Juglandaceae</taxon>
        <taxon>Carya</taxon>
    </lineage>
</organism>
<dbReference type="PANTHER" id="PTHR10972:SF102">
    <property type="entry name" value="OXYSTEROL-BINDING PROTEIN"/>
    <property type="match status" value="1"/>
</dbReference>
<accession>A0A8T1PS76</accession>
<dbReference type="Pfam" id="PF01237">
    <property type="entry name" value="Oxysterol_BP"/>
    <property type="match status" value="1"/>
</dbReference>
<dbReference type="GO" id="GO:0016020">
    <property type="term" value="C:membrane"/>
    <property type="evidence" value="ECO:0007669"/>
    <property type="project" value="TreeGrafter"/>
</dbReference>
<dbReference type="GO" id="GO:0005829">
    <property type="term" value="C:cytosol"/>
    <property type="evidence" value="ECO:0007669"/>
    <property type="project" value="TreeGrafter"/>
</dbReference>
<dbReference type="PROSITE" id="PS01013">
    <property type="entry name" value="OSBP"/>
    <property type="match status" value="1"/>
</dbReference>
<keyword evidence="3" id="KW-0813">Transport</keyword>
<evidence type="ECO:0000256" key="1">
    <source>
        <dbReference type="ARBA" id="ARBA00003361"/>
    </source>
</evidence>
<keyword evidence="3" id="KW-0445">Lipid transport</keyword>
<gene>
    <name evidence="6" type="ORF">CIPAW_08G033300</name>
</gene>
<dbReference type="EMBL" id="CM031816">
    <property type="protein sequence ID" value="KAG6644117.1"/>
    <property type="molecule type" value="Genomic_DNA"/>
</dbReference>
<comment type="caution">
    <text evidence="6">The sequence shown here is derived from an EMBL/GenBank/DDBJ whole genome shotgun (WGS) entry which is preliminary data.</text>
</comment>
<evidence type="ECO:0000256" key="4">
    <source>
        <dbReference type="ARBA" id="ARBA00023121"/>
    </source>
</evidence>
<dbReference type="GO" id="GO:0006869">
    <property type="term" value="P:lipid transport"/>
    <property type="evidence" value="ECO:0007669"/>
    <property type="project" value="UniProtKB-KW"/>
</dbReference>
<keyword evidence="7" id="KW-1185">Reference proteome</keyword>
<evidence type="ECO:0000256" key="5">
    <source>
        <dbReference type="RuleBase" id="RU003844"/>
    </source>
</evidence>
<protein>
    <recommendedName>
        <fullName evidence="8">Oxysterol-binding protein</fullName>
    </recommendedName>
</protein>
<evidence type="ECO:0000313" key="7">
    <source>
        <dbReference type="Proteomes" id="UP000811609"/>
    </source>
</evidence>
<comment type="similarity">
    <text evidence="2 5">Belongs to the OSBP family.</text>
</comment>
<dbReference type="FunFam" id="2.40.160.120:FF:000011">
    <property type="entry name" value="Oxysterol-binding protein-related protein 4C"/>
    <property type="match status" value="1"/>
</dbReference>
<dbReference type="PANTHER" id="PTHR10972">
    <property type="entry name" value="OXYSTEROL-BINDING PROTEIN-RELATED"/>
    <property type="match status" value="1"/>
</dbReference>
<evidence type="ECO:0008006" key="8">
    <source>
        <dbReference type="Google" id="ProtNLM"/>
    </source>
</evidence>
<keyword evidence="4" id="KW-0446">Lipid-binding</keyword>
<sequence length="414" mass="46542">MARKYTDELCMRALREREREAAGPGCLQDREVTGAGNDESRIVLTKPVTLEGESDIDYTAPNPLQLVLSLFKNVMPGSDLSRFQLPPTFNIPKSQLQCFGESVYCIATDMLSRCNGGKSPHDRFIAVTAWSISTLRPVMFGVAPYNPILGETHHVSSGNLNVLLEQVSHHPPVSALHATDEKENVELIWCHHPSPKFHGTSVEAEVLGKRQLKLLNHRETYVMNSLNLLIRFLPGPRTDWVGKVKIQCQETGLEAELCFRSNSFLWCRGNHRSVKGKILDSSSLQTLYEIDGHWDRTVGVKDISNGKLTIIYNAKEVISGLNAPIVKDPKEVWPSESAIVWSDVSQSILSKDWEKAREAKKVVEEKQRELLRERDSRGETWIPKHFTVSHSKEGGWDCSPIQKWVPPAPIVVPL</sequence>